<sequence>MSSNDDVQILVTGGSGFLGRGIVAALQTTHPKWRISVLDRTAPEPKIIEQLDHYFETDITSKESVSRAFEKYAPDLVVHTAGIVPARQFRYSTKNQDWERVKSVNYDGTRNVLDAALASGCKHFVYTSSCTAAIDDLEHDYYYMNESVRIDLATLHYGKSKGMAEQYVLDPRHAEKGLKACALRPCTIIGPGDVAVISLIHDLIAKNETYFIVGDGDNIYDFMYISNAVDAHVLAIENLLTSKTAAGEAFFISNQEPVYFWDFFAYIWAQFGHFPRFRVRIPQSIAWFAALFAEVYTWITGAAPTLDTGSVKDGIRTQYSNNDKARRILGYVPRVGIAEGVRLACELSLKSFSTEQNIWHDVHFQIRVLRQQSHTDHRPTVSSYLDRLFDRFCANDIDNDIHAFATCNSQHFWSPFGRLTIVDEVFSTKAIRHCEFFIGGRGGNNSRPSRGGDLFKN</sequence>
<evidence type="ECO:0000256" key="1">
    <source>
        <dbReference type="ARBA" id="ARBA00009219"/>
    </source>
</evidence>
<reference evidence="4 5" key="1">
    <citation type="journal article" date="2018" name="BMC Genomics">
        <title>Genomic evidence for intraspecific hybridization in a clonal and extremely halotolerant yeast.</title>
        <authorList>
            <person name="Gostincar C."/>
            <person name="Stajich J.E."/>
            <person name="Zupancic J."/>
            <person name="Zalar P."/>
            <person name="Gunde-Cimerman N."/>
        </authorList>
    </citation>
    <scope>NUCLEOTIDE SEQUENCE [LARGE SCALE GENOMIC DNA]</scope>
    <source>
        <strain evidence="4 5">EXF-562</strain>
    </source>
</reference>
<protein>
    <recommendedName>
        <fullName evidence="3">3-beta hydroxysteroid dehydrogenase/isomerase domain-containing protein</fullName>
    </recommendedName>
</protein>
<evidence type="ECO:0000259" key="3">
    <source>
        <dbReference type="Pfam" id="PF01073"/>
    </source>
</evidence>
<dbReference type="SUPFAM" id="SSF51735">
    <property type="entry name" value="NAD(P)-binding Rossmann-fold domains"/>
    <property type="match status" value="1"/>
</dbReference>
<dbReference type="InterPro" id="IPR050177">
    <property type="entry name" value="Lipid_A_modif_metabolic_enz"/>
</dbReference>
<dbReference type="Pfam" id="PF01073">
    <property type="entry name" value="3Beta_HSD"/>
    <property type="match status" value="1"/>
</dbReference>
<dbReference type="Proteomes" id="UP000280598">
    <property type="component" value="Unassembled WGS sequence"/>
</dbReference>
<dbReference type="Gene3D" id="3.40.50.720">
    <property type="entry name" value="NAD(P)-binding Rossmann-like Domain"/>
    <property type="match status" value="1"/>
</dbReference>
<dbReference type="InterPro" id="IPR002225">
    <property type="entry name" value="3Beta_OHSteriod_DH/Estase"/>
</dbReference>
<comment type="similarity">
    <text evidence="1">Belongs to the 3-beta-HSD family.</text>
</comment>
<evidence type="ECO:0000313" key="5">
    <source>
        <dbReference type="Proteomes" id="UP000280598"/>
    </source>
</evidence>
<dbReference type="EMBL" id="QWIS01000029">
    <property type="protein sequence ID" value="RMZ14159.1"/>
    <property type="molecule type" value="Genomic_DNA"/>
</dbReference>
<organism evidence="4 5">
    <name type="scientific">Hortaea werneckii</name>
    <name type="common">Black yeast</name>
    <name type="synonym">Cladosporium werneckii</name>
    <dbReference type="NCBI Taxonomy" id="91943"/>
    <lineage>
        <taxon>Eukaryota</taxon>
        <taxon>Fungi</taxon>
        <taxon>Dikarya</taxon>
        <taxon>Ascomycota</taxon>
        <taxon>Pezizomycotina</taxon>
        <taxon>Dothideomycetes</taxon>
        <taxon>Dothideomycetidae</taxon>
        <taxon>Mycosphaerellales</taxon>
        <taxon>Teratosphaeriaceae</taxon>
        <taxon>Hortaea</taxon>
    </lineage>
</organism>
<keyword evidence="2" id="KW-0560">Oxidoreductase</keyword>
<dbReference type="PANTHER" id="PTHR43245">
    <property type="entry name" value="BIFUNCTIONAL POLYMYXIN RESISTANCE PROTEIN ARNA"/>
    <property type="match status" value="1"/>
</dbReference>
<dbReference type="GO" id="GO:0006694">
    <property type="term" value="P:steroid biosynthetic process"/>
    <property type="evidence" value="ECO:0007669"/>
    <property type="project" value="InterPro"/>
</dbReference>
<name>A0A3M7HLN7_HORWE</name>
<proteinExistence type="inferred from homology"/>
<feature type="domain" description="3-beta hydroxysteroid dehydrogenase/isomerase" evidence="3">
    <location>
        <begin position="10"/>
        <end position="279"/>
    </location>
</feature>
<dbReference type="PANTHER" id="PTHR43245:SF51">
    <property type="entry name" value="SHORT CHAIN DEHYDROGENASE_REDUCTASE FAMILY 42E, MEMBER 2"/>
    <property type="match status" value="1"/>
</dbReference>
<accession>A0A3M7HLN7</accession>
<dbReference type="AlphaFoldDB" id="A0A3M7HLN7"/>
<evidence type="ECO:0000256" key="2">
    <source>
        <dbReference type="ARBA" id="ARBA00023002"/>
    </source>
</evidence>
<comment type="caution">
    <text evidence="4">The sequence shown here is derived from an EMBL/GenBank/DDBJ whole genome shotgun (WGS) entry which is preliminary data.</text>
</comment>
<dbReference type="VEuPathDB" id="FungiDB:BTJ68_04948"/>
<dbReference type="InterPro" id="IPR036291">
    <property type="entry name" value="NAD(P)-bd_dom_sf"/>
</dbReference>
<dbReference type="GO" id="GO:0016616">
    <property type="term" value="F:oxidoreductase activity, acting on the CH-OH group of donors, NAD or NADP as acceptor"/>
    <property type="evidence" value="ECO:0007669"/>
    <property type="project" value="InterPro"/>
</dbReference>
<gene>
    <name evidence="4" type="ORF">D0860_02252</name>
</gene>
<evidence type="ECO:0000313" key="4">
    <source>
        <dbReference type="EMBL" id="RMZ14159.1"/>
    </source>
</evidence>